<comment type="caution">
    <text evidence="2">The sequence shown here is derived from an EMBL/GenBank/DDBJ whole genome shotgun (WGS) entry which is preliminary data.</text>
</comment>
<dbReference type="STRING" id="1635173.WH52_08385"/>
<dbReference type="PANTHER" id="PTHR11012:SF30">
    <property type="entry name" value="PROTEIN KINASE-LIKE DOMAIN-CONTAINING"/>
    <property type="match status" value="1"/>
</dbReference>
<dbReference type="InterPro" id="IPR011009">
    <property type="entry name" value="Kinase-like_dom_sf"/>
</dbReference>
<reference evidence="2 3" key="1">
    <citation type="submission" date="2015-03" db="EMBL/GenBank/DDBJ databases">
        <title>Genome sequence of Tenacibaculum sp. S2-2, isolated from intestinal microbiota of sea cucumber, Apostichopus japonicas.</title>
        <authorList>
            <person name="Shao Z."/>
            <person name="Wang L."/>
            <person name="Li X."/>
        </authorList>
    </citation>
    <scope>NUCLEOTIDE SEQUENCE [LARGE SCALE GENOMIC DNA]</scope>
    <source>
        <strain evidence="2 3">S2-2</strain>
    </source>
</reference>
<dbReference type="Gene3D" id="3.90.1200.10">
    <property type="match status" value="1"/>
</dbReference>
<name>A0A1Y2PE09_9FLAO</name>
<dbReference type="PANTHER" id="PTHR11012">
    <property type="entry name" value="PROTEIN KINASE-LIKE DOMAIN-CONTAINING"/>
    <property type="match status" value="1"/>
</dbReference>
<dbReference type="OrthoDB" id="9769860at2"/>
<dbReference type="GO" id="GO:0016301">
    <property type="term" value="F:kinase activity"/>
    <property type="evidence" value="ECO:0007669"/>
    <property type="project" value="UniProtKB-KW"/>
</dbReference>
<feature type="domain" description="CHK kinase-like" evidence="1">
    <location>
        <begin position="112"/>
        <end position="268"/>
    </location>
</feature>
<gene>
    <name evidence="2" type="ORF">WH52_08385</name>
</gene>
<keyword evidence="2" id="KW-0418">Kinase</keyword>
<sequence>MNPNFTDYLLKVTQATQCNEAEVIQSLWSGYGKISRYIVHNSNLQTVVVKFIDLDKATQHPRGWNTNFSHQRKVRSYQVETNWYEQWSKKCTMDCKIPNLIGSYTEGNKQWIVLEDLNKHYPLRKAQITLDEVKVVLKWLANFHIQFLHRKPTGLWKVGTYWNLETRPDELQQMEASPLKEKAYEINTILKNCKHQTIVHGDAKLANFCFAKDGEKVAAVDFQYVGGGCGIKDVAYFLGSCMSSNELEYHEAEVLNYYFSELQKAFKTTQFSFPFTDLENEWRKLYPVACTDFIRFLSGWMPTHQKINDYNRKLVDEVLREL</sequence>
<evidence type="ECO:0000259" key="1">
    <source>
        <dbReference type="SMART" id="SM00587"/>
    </source>
</evidence>
<dbReference type="SMART" id="SM00587">
    <property type="entry name" value="CHK"/>
    <property type="match status" value="1"/>
</dbReference>
<organism evidence="2 3">
    <name type="scientific">Tenacibaculum holothuriorum</name>
    <dbReference type="NCBI Taxonomy" id="1635173"/>
    <lineage>
        <taxon>Bacteria</taxon>
        <taxon>Pseudomonadati</taxon>
        <taxon>Bacteroidota</taxon>
        <taxon>Flavobacteriia</taxon>
        <taxon>Flavobacteriales</taxon>
        <taxon>Flavobacteriaceae</taxon>
        <taxon>Tenacibaculum</taxon>
    </lineage>
</organism>
<dbReference type="InParanoid" id="A0A1Y2PE09"/>
<proteinExistence type="predicted"/>
<accession>A0A1Y2PE09</accession>
<keyword evidence="3" id="KW-1185">Reference proteome</keyword>
<protein>
    <submittedName>
        <fullName evidence="2">Choline kinase</fullName>
    </submittedName>
</protein>
<dbReference type="InterPro" id="IPR015897">
    <property type="entry name" value="CHK_kinase-like"/>
</dbReference>
<dbReference type="SUPFAM" id="SSF56112">
    <property type="entry name" value="Protein kinase-like (PK-like)"/>
    <property type="match status" value="1"/>
</dbReference>
<dbReference type="InterPro" id="IPR012877">
    <property type="entry name" value="Dhs-27"/>
</dbReference>
<dbReference type="EMBL" id="LAPZ01000005">
    <property type="protein sequence ID" value="OSY88037.1"/>
    <property type="molecule type" value="Genomic_DNA"/>
</dbReference>
<dbReference type="RefSeq" id="WP_086030504.1">
    <property type="nucleotide sequence ID" value="NZ_LAPZ01000005.1"/>
</dbReference>
<dbReference type="Proteomes" id="UP000194221">
    <property type="component" value="Unassembled WGS sequence"/>
</dbReference>
<evidence type="ECO:0000313" key="3">
    <source>
        <dbReference type="Proteomes" id="UP000194221"/>
    </source>
</evidence>
<dbReference type="AlphaFoldDB" id="A0A1Y2PE09"/>
<dbReference type="Pfam" id="PF07914">
    <property type="entry name" value="DUF1679"/>
    <property type="match status" value="1"/>
</dbReference>
<keyword evidence="2" id="KW-0808">Transferase</keyword>
<evidence type="ECO:0000313" key="2">
    <source>
        <dbReference type="EMBL" id="OSY88037.1"/>
    </source>
</evidence>